<gene>
    <name evidence="2" type="ORF">AAF712_015309</name>
</gene>
<evidence type="ECO:0000313" key="2">
    <source>
        <dbReference type="EMBL" id="KAL0058030.1"/>
    </source>
</evidence>
<sequence length="189" mass="20726">MSAALLNCETVMKSLVERLRASLLGVARQAIDDVWYHLEQFYETVKDRFGDTLKVTHQFLQFQLELLLQRVQHVLLEYGKFKAEHPYIVATAQAVLIAVVTIVVMIYLPPAILSLLQLIGFGTLGPIAGTFAASIQSAFYGGYTCGLFSILQSISMTGILGWPVVAILQTGLAAVAIGRIGRLASKRAW</sequence>
<keyword evidence="1" id="KW-0812">Transmembrane</keyword>
<dbReference type="InterPro" id="IPR038213">
    <property type="entry name" value="IFI6/IFI27-like_sf"/>
</dbReference>
<dbReference type="EMBL" id="JBBXMP010000383">
    <property type="protein sequence ID" value="KAL0058030.1"/>
    <property type="molecule type" value="Genomic_DNA"/>
</dbReference>
<dbReference type="Proteomes" id="UP001437256">
    <property type="component" value="Unassembled WGS sequence"/>
</dbReference>
<keyword evidence="3" id="KW-1185">Reference proteome</keyword>
<proteinExistence type="predicted"/>
<keyword evidence="1" id="KW-0472">Membrane</keyword>
<name>A0ABR2Z9K5_9AGAR</name>
<feature type="transmembrane region" description="Helical" evidence="1">
    <location>
        <begin position="159"/>
        <end position="177"/>
    </location>
</feature>
<protein>
    <submittedName>
        <fullName evidence="2">Uncharacterized protein</fullName>
    </submittedName>
</protein>
<accession>A0ABR2Z9K5</accession>
<evidence type="ECO:0000256" key="1">
    <source>
        <dbReference type="SAM" id="Phobius"/>
    </source>
</evidence>
<reference evidence="2 3" key="1">
    <citation type="submission" date="2024-05" db="EMBL/GenBank/DDBJ databases">
        <title>A draft genome resource for the thread blight pathogen Marasmius tenuissimus strain MS-2.</title>
        <authorList>
            <person name="Yulfo-Soto G.E."/>
            <person name="Baruah I.K."/>
            <person name="Amoako-Attah I."/>
            <person name="Bukari Y."/>
            <person name="Meinhardt L.W."/>
            <person name="Bailey B.A."/>
            <person name="Cohen S.P."/>
        </authorList>
    </citation>
    <scope>NUCLEOTIDE SEQUENCE [LARGE SCALE GENOMIC DNA]</scope>
    <source>
        <strain evidence="2 3">MS-2</strain>
    </source>
</reference>
<dbReference type="Gene3D" id="6.10.110.10">
    <property type="match status" value="1"/>
</dbReference>
<feature type="transmembrane region" description="Helical" evidence="1">
    <location>
        <begin position="87"/>
        <end position="108"/>
    </location>
</feature>
<keyword evidence="1" id="KW-1133">Transmembrane helix</keyword>
<evidence type="ECO:0000313" key="3">
    <source>
        <dbReference type="Proteomes" id="UP001437256"/>
    </source>
</evidence>
<comment type="caution">
    <text evidence="2">The sequence shown here is derived from an EMBL/GenBank/DDBJ whole genome shotgun (WGS) entry which is preliminary data.</text>
</comment>
<organism evidence="2 3">
    <name type="scientific">Marasmius tenuissimus</name>
    <dbReference type="NCBI Taxonomy" id="585030"/>
    <lineage>
        <taxon>Eukaryota</taxon>
        <taxon>Fungi</taxon>
        <taxon>Dikarya</taxon>
        <taxon>Basidiomycota</taxon>
        <taxon>Agaricomycotina</taxon>
        <taxon>Agaricomycetes</taxon>
        <taxon>Agaricomycetidae</taxon>
        <taxon>Agaricales</taxon>
        <taxon>Marasmiineae</taxon>
        <taxon>Marasmiaceae</taxon>
        <taxon>Marasmius</taxon>
    </lineage>
</organism>